<evidence type="ECO:0000313" key="1">
    <source>
        <dbReference type="EMBL" id="EME69142.1"/>
    </source>
</evidence>
<dbReference type="Proteomes" id="UP000011744">
    <property type="component" value="Unassembled WGS sequence"/>
</dbReference>
<name>M2ZPC3_9PROT</name>
<dbReference type="EMBL" id="AONQ01000041">
    <property type="protein sequence ID" value="EME69142.1"/>
    <property type="molecule type" value="Genomic_DNA"/>
</dbReference>
<dbReference type="Pfam" id="PF14384">
    <property type="entry name" value="BrnA_antitoxin"/>
    <property type="match status" value="1"/>
</dbReference>
<dbReference type="AlphaFoldDB" id="M2ZPC3"/>
<proteinExistence type="predicted"/>
<reference evidence="1 2" key="1">
    <citation type="journal article" date="2014" name="Genome Announc.">
        <title>Draft Genome Sequence of Magnetospirillum sp. Strain SO-1, a Freshwater Magnetotactic Bacterium Isolated from the Ol'khovka River, Russia.</title>
        <authorList>
            <person name="Grouzdev D.S."/>
            <person name="Dziuba M.V."/>
            <person name="Sukhacheva M.S."/>
            <person name="Mardanov A.V."/>
            <person name="Beletskiy A.V."/>
            <person name="Kuznetsov B.B."/>
            <person name="Skryabin K.G."/>
        </authorList>
    </citation>
    <scope>NUCLEOTIDE SEQUENCE [LARGE SCALE GENOMIC DNA]</scope>
    <source>
        <strain evidence="1 2">SO-1</strain>
    </source>
</reference>
<evidence type="ECO:0000313" key="2">
    <source>
        <dbReference type="Proteomes" id="UP000011744"/>
    </source>
</evidence>
<accession>M2ZPC3</accession>
<dbReference type="STRING" id="1244869.H261_14725"/>
<protein>
    <submittedName>
        <fullName evidence="1">Uncharacterized protein</fullName>
    </submittedName>
</protein>
<dbReference type="RefSeq" id="WP_008618917.1">
    <property type="nucleotide sequence ID" value="NZ_AONQ01000041.1"/>
</dbReference>
<organism evidence="1 2">
    <name type="scientific">Paramagnetospirillum caucaseum</name>
    <dbReference type="NCBI Taxonomy" id="1244869"/>
    <lineage>
        <taxon>Bacteria</taxon>
        <taxon>Pseudomonadati</taxon>
        <taxon>Pseudomonadota</taxon>
        <taxon>Alphaproteobacteria</taxon>
        <taxon>Rhodospirillales</taxon>
        <taxon>Magnetospirillaceae</taxon>
        <taxon>Paramagnetospirillum</taxon>
    </lineage>
</organism>
<dbReference type="OrthoDB" id="361944at2"/>
<comment type="caution">
    <text evidence="1">The sequence shown here is derived from an EMBL/GenBank/DDBJ whole genome shotgun (WGS) entry which is preliminary data.</text>
</comment>
<dbReference type="InterPro" id="IPR025528">
    <property type="entry name" value="BrnA_antitoxin"/>
</dbReference>
<dbReference type="eggNOG" id="COG3514">
    <property type="taxonomic scope" value="Bacteria"/>
</dbReference>
<keyword evidence="2" id="KW-1185">Reference proteome</keyword>
<sequence>MSEEHIIRRTLTERHKGKTDWVRVKALPDSAIDAAIAADPEAAPVLDEEWFRTAQLVMPQPKAAISIRVDREVLDWFKGQGPGYQSRMNAVLAAYVKAHRKGG</sequence>
<dbReference type="PATRIC" id="fig|1244869.3.peg.2962"/>
<gene>
    <name evidence="1" type="ORF">H261_14725</name>
</gene>